<dbReference type="SMART" id="SM00306">
    <property type="entry name" value="HintN"/>
    <property type="match status" value="1"/>
</dbReference>
<evidence type="ECO:0000313" key="3">
    <source>
        <dbReference type="Proteomes" id="UP001165289"/>
    </source>
</evidence>
<organism evidence="2 3">
    <name type="scientific">Oopsacas minuta</name>
    <dbReference type="NCBI Taxonomy" id="111878"/>
    <lineage>
        <taxon>Eukaryota</taxon>
        <taxon>Metazoa</taxon>
        <taxon>Porifera</taxon>
        <taxon>Hexactinellida</taxon>
        <taxon>Hexasterophora</taxon>
        <taxon>Lyssacinosida</taxon>
        <taxon>Leucopsacidae</taxon>
        <taxon>Oopsacas</taxon>
    </lineage>
</organism>
<dbReference type="CDD" id="cd00882">
    <property type="entry name" value="Ras_like_GTPase"/>
    <property type="match status" value="1"/>
</dbReference>
<dbReference type="Pfam" id="PF01926">
    <property type="entry name" value="MMR_HSR1"/>
    <property type="match status" value="1"/>
</dbReference>
<dbReference type="PANTHER" id="PTHR11889">
    <property type="entry name" value="HEDGEHOG"/>
    <property type="match status" value="1"/>
</dbReference>
<dbReference type="GO" id="GO:0016540">
    <property type="term" value="P:protein autoprocessing"/>
    <property type="evidence" value="ECO:0007669"/>
    <property type="project" value="InterPro"/>
</dbReference>
<dbReference type="Gene3D" id="2.170.16.10">
    <property type="entry name" value="Hedgehog/Intein (Hint) domain"/>
    <property type="match status" value="1"/>
</dbReference>
<reference evidence="2 3" key="1">
    <citation type="journal article" date="2023" name="BMC Biol.">
        <title>The compact genome of the sponge Oopsacas minuta (Hexactinellida) is lacking key metazoan core genes.</title>
        <authorList>
            <person name="Santini S."/>
            <person name="Schenkelaars Q."/>
            <person name="Jourda C."/>
            <person name="Duchesne M."/>
            <person name="Belahbib H."/>
            <person name="Rocher C."/>
            <person name="Selva M."/>
            <person name="Riesgo A."/>
            <person name="Vervoort M."/>
            <person name="Leys S.P."/>
            <person name="Kodjabachian L."/>
            <person name="Le Bivic A."/>
            <person name="Borchiellini C."/>
            <person name="Claverie J.M."/>
            <person name="Renard E."/>
        </authorList>
    </citation>
    <scope>NUCLEOTIDE SEQUENCE [LARGE SCALE GENOMIC DNA]</scope>
    <source>
        <strain evidence="2">SPO-2</strain>
    </source>
</reference>
<gene>
    <name evidence="2" type="ORF">LOD99_16130</name>
</gene>
<dbReference type="InterPro" id="IPR020864">
    <property type="entry name" value="MACPF"/>
</dbReference>
<comment type="caution">
    <text evidence="2">The sequence shown here is derived from an EMBL/GenBank/DDBJ whole genome shotgun (WGS) entry which is preliminary data.</text>
</comment>
<dbReference type="InterPro" id="IPR003587">
    <property type="entry name" value="Hint_dom_N"/>
</dbReference>
<dbReference type="GO" id="GO:0005525">
    <property type="term" value="F:GTP binding"/>
    <property type="evidence" value="ECO:0007669"/>
    <property type="project" value="InterPro"/>
</dbReference>
<accession>A0AAV7K655</accession>
<protein>
    <recommendedName>
        <fullName evidence="1">MACPF domain-containing protein</fullName>
    </recommendedName>
</protein>
<dbReference type="Pfam" id="PF01079">
    <property type="entry name" value="Hint"/>
    <property type="match status" value="1"/>
</dbReference>
<proteinExistence type="predicted"/>
<dbReference type="PROSITE" id="PS50817">
    <property type="entry name" value="INTEIN_N_TER"/>
    <property type="match status" value="1"/>
</dbReference>
<evidence type="ECO:0000259" key="1">
    <source>
        <dbReference type="PROSITE" id="PS51412"/>
    </source>
</evidence>
<dbReference type="AlphaFoldDB" id="A0AAV7K655"/>
<dbReference type="PANTHER" id="PTHR11889:SF31">
    <property type="entry name" value="PROTEIN HEDGEHOG"/>
    <property type="match status" value="1"/>
</dbReference>
<evidence type="ECO:0000313" key="2">
    <source>
        <dbReference type="EMBL" id="KAI6656827.1"/>
    </source>
</evidence>
<dbReference type="InterPro" id="IPR006141">
    <property type="entry name" value="Intein_N"/>
</dbReference>
<dbReference type="InterPro" id="IPR036844">
    <property type="entry name" value="Hint_dom_sf"/>
</dbReference>
<dbReference type="InterPro" id="IPR006073">
    <property type="entry name" value="GTP-bd"/>
</dbReference>
<dbReference type="SUPFAM" id="SSF51294">
    <property type="entry name" value="Hedgehog/intein (Hint) domain"/>
    <property type="match status" value="1"/>
</dbReference>
<keyword evidence="3" id="KW-1185">Reference proteome</keyword>
<dbReference type="GO" id="GO:0016539">
    <property type="term" value="P:intein-mediated protein splicing"/>
    <property type="evidence" value="ECO:0007669"/>
    <property type="project" value="InterPro"/>
</dbReference>
<feature type="domain" description="MACPF" evidence="1">
    <location>
        <begin position="410"/>
        <end position="760"/>
    </location>
</feature>
<sequence>MAEQTADEATNLPRVNSQTNLQSSLIPGYTPPTMIFEGILTLPRTPIEAYKLSREVVHKSLEMVGKSLCAQRPANRAVFFLYGLSGAGKTSTLNHLFNGTESLQVSHNKSGIRDVIEYTATMQSEHWSADGLEISFIDAPGFNDTLGRHQDAINLANIELFINQHSQLGLQNFAKFAGLLYTYAIFYPNIVLITVDANDERLFGYDTDVGRMLRALGKKRMRIVDSKRPNVVFIMTHVCGIAKGYWENKLQSKAYCLQLLGRRYLKINAPVVYIENDFKVWDLPEAGEWTVLHNGERQPLNLFKKCIEVLQRNQDEVGIEATRLYYENSKNVPLKMTSRIQGSLYTELSDNKLSENSSYWLEKVNTPFKCLETTNVDLKITEFIKENKTKDNNMDLALYPLKFILQKNNLKEVKDISVLTLPEIESMLIPYRLSNLEKHVICQLFKPIPPKPEYITPALGCGLNIFEDKILKPVFDTSQVHQQADYNFLLPTGTLIFEYFNTEATCRGVKRFSEFAKEKLTYVGFRKYSNFAKFPLACGYNIIDPSYLPKKDCKISFRIEQTVYRVQLSPSSDYTLCKNFVKDVNLLPPRFDELDDDIVRAFSEFFMKYGNWAIVQSTLGGYIEGVMSVNRDKALREDYYTTIRKLVITHIGNTINGAKFIETLQKSETLVEEMQIYENIIQSKLTWFGGDPRYHVTSLDQLSRKSWNAWTESLKINPIIIPNSFLPLPLHSILHSHENINAMSVQRAYEFLTDRITAPKSFNIKRLLGMSTIPRTREEASQDVKSDIKNDSCFPASSKVLLSTGRIVCMRDLQIGDKMLSVDSQGRSCFSSLYLWGHLDPARKTEYLCIRYKEGELKVSENHLVFVEKEGIGEPIPAGRVCPGDMLQFVCVAATDVVSSVEVLSVSYVRDEGVYSPFTLNSCIVVDGILCSVFAVPPGVVRDITQVHRIGHILFAPLRLTYKSNLCRSISYPMNTVENTHVYCSALKIGYLAMKPIEMLIFGKTLTEKL</sequence>
<name>A0AAV7K655_9METZ</name>
<dbReference type="PROSITE" id="PS51412">
    <property type="entry name" value="MACPF_2"/>
    <property type="match status" value="1"/>
</dbReference>
<dbReference type="InterPro" id="IPR027417">
    <property type="entry name" value="P-loop_NTPase"/>
</dbReference>
<dbReference type="Proteomes" id="UP001165289">
    <property type="component" value="Unassembled WGS sequence"/>
</dbReference>
<dbReference type="Gene3D" id="3.40.50.300">
    <property type="entry name" value="P-loop containing nucleotide triphosphate hydrolases"/>
    <property type="match status" value="1"/>
</dbReference>
<dbReference type="CDD" id="cd00081">
    <property type="entry name" value="Hint"/>
    <property type="match status" value="1"/>
</dbReference>
<dbReference type="InterPro" id="IPR001767">
    <property type="entry name" value="Hedgehog_Hint"/>
</dbReference>
<dbReference type="SUPFAM" id="SSF52540">
    <property type="entry name" value="P-loop containing nucleoside triphosphate hydrolases"/>
    <property type="match status" value="1"/>
</dbReference>
<dbReference type="EMBL" id="JAKMXF010000133">
    <property type="protein sequence ID" value="KAI6656827.1"/>
    <property type="molecule type" value="Genomic_DNA"/>
</dbReference>
<dbReference type="Pfam" id="PF01823">
    <property type="entry name" value="MACPF"/>
    <property type="match status" value="1"/>
</dbReference>
<dbReference type="InterPro" id="IPR050387">
    <property type="entry name" value="Hedgehog_Signaling"/>
</dbReference>